<organism evidence="1">
    <name type="scientific">Thermorudis peleae</name>
    <dbReference type="NCBI Taxonomy" id="1382356"/>
    <lineage>
        <taxon>Bacteria</taxon>
        <taxon>Pseudomonadati</taxon>
        <taxon>Thermomicrobiota</taxon>
        <taxon>Thermomicrobia</taxon>
        <taxon>Thermomicrobia incertae sedis</taxon>
        <taxon>Thermorudis</taxon>
    </lineage>
</organism>
<sequence>MGELRRALFEVTATLPVYRTYRSTYRLRPADRARIEQALAEARQRWPEGEAALAFLELVLLAQDWPGENWLGFVRRWQQLTGAAMAKGVEDTAHYRDVRLLALNEVGAEPADGPLALEDFHRWCRARQAHWPYTLNASSTHDTKRSEDARARLCVLADLPDAWQAAVGRWREYAAPFRTMVDGEPAPDPAMELLCYQSLLAAWPLDLAEQAGFLPRLQGFLVKAAREAKLHTSWLNPNEAYERALERFAEALLTDQQAEPFREDFGRLWQVVAFHGALASLAQTAIKLTAPGVPDLYQGCELWCFSLVDPDNRRPVDFARRKAALRQLHAAGDLPTLARELLMTWEDGWIKLHLTTQLLHLRRDHPDLFTAGSYLPVAGDGSRAEFVVAFIRRRGEVWSLTAVPRFTARLVAWEDGLPARSYPLGQPSWQDTVLILPDGAPRRWQCRLTGQVVETTAGEPPRLPLAQVFARWPVAVLLAEE</sequence>
<dbReference type="InterPro" id="IPR017853">
    <property type="entry name" value="GH"/>
</dbReference>
<dbReference type="GO" id="GO:0047470">
    <property type="term" value="F:(1,4)-alpha-D-glucan 1-alpha-D-glucosylmutase activity"/>
    <property type="evidence" value="ECO:0007669"/>
    <property type="project" value="TreeGrafter"/>
</dbReference>
<dbReference type="EMBL" id="DSIY01000236">
    <property type="protein sequence ID" value="HEG91773.1"/>
    <property type="molecule type" value="Genomic_DNA"/>
</dbReference>
<dbReference type="Gene3D" id="3.20.20.80">
    <property type="entry name" value="Glycosidases"/>
    <property type="match status" value="2"/>
</dbReference>
<dbReference type="PANTHER" id="PTHR10357">
    <property type="entry name" value="ALPHA-AMYLASE FAMILY MEMBER"/>
    <property type="match status" value="1"/>
</dbReference>
<proteinExistence type="predicted"/>
<dbReference type="AlphaFoldDB" id="A0A831TJ17"/>
<comment type="caution">
    <text evidence="1">The sequence shown here is derived from an EMBL/GenBank/DDBJ whole genome shotgun (WGS) entry which is preliminary data.</text>
</comment>
<name>A0A831TJ17_9BACT</name>
<dbReference type="GO" id="GO:0030980">
    <property type="term" value="P:alpha-glucan catabolic process"/>
    <property type="evidence" value="ECO:0007669"/>
    <property type="project" value="TreeGrafter"/>
</dbReference>
<evidence type="ECO:0000313" key="1">
    <source>
        <dbReference type="EMBL" id="HEG91773.1"/>
    </source>
</evidence>
<accession>A0A831TJ17</accession>
<gene>
    <name evidence="1" type="ORF">ENP34_10100</name>
</gene>
<reference evidence="1" key="1">
    <citation type="journal article" date="2020" name="mSystems">
        <title>Genome- and Community-Level Interaction Insights into Carbon Utilization and Element Cycling Functions of Hydrothermarchaeota in Hydrothermal Sediment.</title>
        <authorList>
            <person name="Zhou Z."/>
            <person name="Liu Y."/>
            <person name="Xu W."/>
            <person name="Pan J."/>
            <person name="Luo Z.H."/>
            <person name="Li M."/>
        </authorList>
    </citation>
    <scope>NUCLEOTIDE SEQUENCE [LARGE SCALE GENOMIC DNA]</scope>
    <source>
        <strain evidence="1">SpSt-210</strain>
    </source>
</reference>
<dbReference type="PANTHER" id="PTHR10357:SF216">
    <property type="entry name" value="MALTOOLIGOSYL TREHALOSE SYNTHASE-RELATED"/>
    <property type="match status" value="1"/>
</dbReference>
<protein>
    <recommendedName>
        <fullName evidence="2">Malto-oligosyltrehalose synthase</fullName>
    </recommendedName>
</protein>
<evidence type="ECO:0008006" key="2">
    <source>
        <dbReference type="Google" id="ProtNLM"/>
    </source>
</evidence>
<dbReference type="GO" id="GO:0005992">
    <property type="term" value="P:trehalose biosynthetic process"/>
    <property type="evidence" value="ECO:0007669"/>
    <property type="project" value="TreeGrafter"/>
</dbReference>
<dbReference type="SUPFAM" id="SSF51445">
    <property type="entry name" value="(Trans)glycosidases"/>
    <property type="match status" value="1"/>
</dbReference>